<dbReference type="Proteomes" id="UP000204584">
    <property type="component" value="Segment"/>
</dbReference>
<dbReference type="GeneID" id="16607038"/>
<keyword evidence="2" id="KW-1185">Reference proteome</keyword>
<evidence type="ECO:0008006" key="3">
    <source>
        <dbReference type="Google" id="ProtNLM"/>
    </source>
</evidence>
<dbReference type="RefSeq" id="YP_008438325.1">
    <property type="nucleotide sequence ID" value="NC_022098.1"/>
</dbReference>
<name>S4W0D5_9VIRU</name>
<accession>S4W0D5</accession>
<reference evidence="1 2" key="1">
    <citation type="journal article" date="2013" name="Science">
        <title>Pandoraviruses: amoeba viruses with genomes up to 2.5 Mb reaching that of parasitic eukaryotes.</title>
        <authorList>
            <person name="Philippe N."/>
            <person name="Legendre M."/>
            <person name="Doutre G."/>
            <person name="Coute Y."/>
            <person name="Poirot O."/>
            <person name="Lescot M."/>
            <person name="Arslan D."/>
            <person name="Seltzer V."/>
            <person name="Bertaux L."/>
            <person name="Bruley C."/>
            <person name="Garin J."/>
            <person name="Claverie J.M."/>
            <person name="Abergel C."/>
        </authorList>
    </citation>
    <scope>NUCLEOTIDE SEQUENCE [LARGE SCALE GENOMIC DNA]</scope>
</reference>
<organism evidence="1 2">
    <name type="scientific">Pandoravirus salinus</name>
    <dbReference type="NCBI Taxonomy" id="1349410"/>
    <lineage>
        <taxon>Viruses</taxon>
        <taxon>Pandoravirus</taxon>
    </lineage>
</organism>
<evidence type="ECO:0000313" key="1">
    <source>
        <dbReference type="EMBL" id="AGO85251.1"/>
    </source>
</evidence>
<gene>
    <name evidence="1" type="ORF">psal_cds_1051</name>
</gene>
<dbReference type="KEGG" id="vg:16607038"/>
<sequence>MEASVVVLPVEIISTILDCLDDPAYCAARQAHSCFRVDDTERVERRACRWRGCVTIEDFCLKGNLYAVARTSAEARASARAVHASASHEFACVRAAARGGHLDVLLLLRDLGYPIDPVVVAKGAARGGHVHLLDIVVDGRLFQRPSDTQDLIRRVVDQAYRSDRPNVFGWTCAARGEPPTTGDIWWALKCDAVAVALYCESRGAVGFDWLDAFRRTQSRCPKAMAEIAWRVTRNMDEDEQCGFACETMRRGRMKCLDAVYEACPEAFGFDCAIAALDHQSVKRLDWLEKRGLIDDYDDLFDAAVRCDNVWAVDWLHDVDGWSVDWDATIATAIKARAIGVIAWACSPIFSGVDRDAIELAFYGHDSDVLAILHLIAHEGYADAVLFLLGACMWAAPGMPQRPEVVDAIARCVETGRRDVIDALYRNRLI</sequence>
<proteinExistence type="predicted"/>
<dbReference type="PANTHER" id="PTHR46586:SF3">
    <property type="entry name" value="ANKYRIN REPEAT-CONTAINING PROTEIN"/>
    <property type="match status" value="1"/>
</dbReference>
<protein>
    <recommendedName>
        <fullName evidence="3">Ankyrin repeat domain containing protein</fullName>
    </recommendedName>
</protein>
<evidence type="ECO:0000313" key="2">
    <source>
        <dbReference type="Proteomes" id="UP000204584"/>
    </source>
</evidence>
<dbReference type="PANTHER" id="PTHR46586">
    <property type="entry name" value="ANKYRIN REPEAT-CONTAINING PROTEIN"/>
    <property type="match status" value="1"/>
</dbReference>
<dbReference type="EMBL" id="KC977571">
    <property type="protein sequence ID" value="AGO85251.1"/>
    <property type="molecule type" value="Genomic_DNA"/>
</dbReference>
<dbReference type="InterPro" id="IPR052050">
    <property type="entry name" value="SecEffector_AnkRepeat"/>
</dbReference>